<accession>A0ABP0LGD5</accession>
<feature type="region of interest" description="Disordered" evidence="2">
    <location>
        <begin position="331"/>
        <end position="366"/>
    </location>
</feature>
<dbReference type="InterPro" id="IPR012677">
    <property type="entry name" value="Nucleotide-bd_a/b_plait_sf"/>
</dbReference>
<organism evidence="4 5">
    <name type="scientific">Durusdinium trenchii</name>
    <dbReference type="NCBI Taxonomy" id="1381693"/>
    <lineage>
        <taxon>Eukaryota</taxon>
        <taxon>Sar</taxon>
        <taxon>Alveolata</taxon>
        <taxon>Dinophyceae</taxon>
        <taxon>Suessiales</taxon>
        <taxon>Symbiodiniaceae</taxon>
        <taxon>Durusdinium</taxon>
    </lineage>
</organism>
<proteinExistence type="predicted"/>
<dbReference type="EMBL" id="CAXAMM010015936">
    <property type="protein sequence ID" value="CAK9037683.1"/>
    <property type="molecule type" value="Genomic_DNA"/>
</dbReference>
<gene>
    <name evidence="4" type="ORF">SCF082_LOCUS22276</name>
</gene>
<feature type="domain" description="RRM" evidence="3">
    <location>
        <begin position="39"/>
        <end position="115"/>
    </location>
</feature>
<evidence type="ECO:0000259" key="3">
    <source>
        <dbReference type="PROSITE" id="PS50102"/>
    </source>
</evidence>
<sequence length="777" mass="84588">MSGLHRLGVDVNPFGSKYQERFGGHAAGQGQRTYTKPSYTLFVTGIPDAESSDSVQSVFEYDDGFLQCRPVGHKSRRMVFVDYDTIEHATKALRAHQGWKWEPVDEGLKIDYDQDARRKRNCALDLGLYEKFWAIGERKPPQESEKEMFARLKAEADLPKTESKISKAHGQASKGRGTGSLGAKIQIKNKEPKETETSAAAPGAATEPAAPSLLVNYSSDSEEEATPPPRVAAVARPPAEHEQRLNGGECIGRDPRAPGRQRKTHAKATIRGDEDGCDPALCYVRRARAALPSQLQLSALACLTPAVEVPAFQAASAPRAGLFATFAARRRQRQRESSEPNGFITLPGHPGPVRRSARTPELPNPSYEDDFMANQKKVAMVFSICFSDGFGLAADLLTEPMPFRASLASKKRSGGEPLELKTIQLNPPKTLRVGPKDPMALDAWPETKQDEKTIHKVRVALAQRRLGKDTQVPRPRATAPHRAPSPTAGSAKVTPTTTRATDASKPKRKRIIVVAPGAGTRANGQVYAELCQGASYKIEVLGHSMARYDRYPESWHHGAPAPNLSSFALEVVGDAMLADCLVLGSRGGQVVLPKLWEAVGNALPPAVVINGGCAMNLPEVVAWPTEAVTFLLIGGCDHFRSNMTPEEYLVSTQQCVPATNQSTALLYINEMEHMPQSHLFALILPHLLRVCLAWKRKVEVAPLRELQCLLTELNSCKGEWTGCLSFTSGAGWTDVPFGAQRTLLSSGTCKVEYGRSLRSTYGSPVHAHCKAVGTFSN</sequence>
<evidence type="ECO:0000256" key="2">
    <source>
        <dbReference type="SAM" id="MobiDB-lite"/>
    </source>
</evidence>
<evidence type="ECO:0000313" key="4">
    <source>
        <dbReference type="EMBL" id="CAK9037683.1"/>
    </source>
</evidence>
<dbReference type="InterPro" id="IPR000504">
    <property type="entry name" value="RRM_dom"/>
</dbReference>
<comment type="caution">
    <text evidence="4">The sequence shown here is derived from an EMBL/GenBank/DDBJ whole genome shotgun (WGS) entry which is preliminary data.</text>
</comment>
<feature type="region of interest" description="Disordered" evidence="2">
    <location>
        <begin position="467"/>
        <end position="508"/>
    </location>
</feature>
<evidence type="ECO:0000313" key="5">
    <source>
        <dbReference type="Proteomes" id="UP001642464"/>
    </source>
</evidence>
<dbReference type="Gene3D" id="3.30.70.330">
    <property type="match status" value="1"/>
</dbReference>
<feature type="compositionally biased region" description="Low complexity" evidence="2">
    <location>
        <begin position="197"/>
        <end position="212"/>
    </location>
</feature>
<dbReference type="Proteomes" id="UP001642464">
    <property type="component" value="Unassembled WGS sequence"/>
</dbReference>
<name>A0ABP0LGD5_9DINO</name>
<feature type="region of interest" description="Disordered" evidence="2">
    <location>
        <begin position="157"/>
        <end position="271"/>
    </location>
</feature>
<reference evidence="4 5" key="1">
    <citation type="submission" date="2024-02" db="EMBL/GenBank/DDBJ databases">
        <authorList>
            <person name="Chen Y."/>
            <person name="Shah S."/>
            <person name="Dougan E. K."/>
            <person name="Thang M."/>
            <person name="Chan C."/>
        </authorList>
    </citation>
    <scope>NUCLEOTIDE SEQUENCE [LARGE SCALE GENOMIC DNA]</scope>
</reference>
<evidence type="ECO:0000256" key="1">
    <source>
        <dbReference type="PROSITE-ProRule" id="PRU00176"/>
    </source>
</evidence>
<dbReference type="SUPFAM" id="SSF54928">
    <property type="entry name" value="RNA-binding domain, RBD"/>
    <property type="match status" value="1"/>
</dbReference>
<protein>
    <submittedName>
        <fullName evidence="4">RRM domain-containing protein</fullName>
    </submittedName>
</protein>
<dbReference type="PROSITE" id="PS50102">
    <property type="entry name" value="RRM"/>
    <property type="match status" value="1"/>
</dbReference>
<feature type="compositionally biased region" description="Low complexity" evidence="2">
    <location>
        <begin position="473"/>
        <end position="488"/>
    </location>
</feature>
<dbReference type="InterPro" id="IPR035979">
    <property type="entry name" value="RBD_domain_sf"/>
</dbReference>
<feature type="compositionally biased region" description="Basic residues" evidence="2">
    <location>
        <begin position="259"/>
        <end position="268"/>
    </location>
</feature>
<keyword evidence="5" id="KW-1185">Reference proteome</keyword>
<keyword evidence="1" id="KW-0694">RNA-binding</keyword>